<proteinExistence type="predicted"/>
<sequence length="87" mass="9787">MTALLSETVTPMRDCWSYVSLLRVCHASKSSLVSTCFFLHDRSRYGFGKYQDAVSPQWRCQRPTASGMPKQVDPGHPRSPQSPALLE</sequence>
<feature type="region of interest" description="Disordered" evidence="1">
    <location>
        <begin position="61"/>
        <end position="87"/>
    </location>
</feature>
<dbReference type="AlphaFoldDB" id="Q0V0A7"/>
<dbReference type="GeneID" id="5970011"/>
<dbReference type="InParanoid" id="Q0V0A7"/>
<evidence type="ECO:0000256" key="1">
    <source>
        <dbReference type="SAM" id="MobiDB-lite"/>
    </source>
</evidence>
<evidence type="ECO:0000313" key="3">
    <source>
        <dbReference type="Proteomes" id="UP000001055"/>
    </source>
</evidence>
<organism evidence="2 3">
    <name type="scientific">Phaeosphaeria nodorum (strain SN15 / ATCC MYA-4574 / FGSC 10173)</name>
    <name type="common">Glume blotch fungus</name>
    <name type="synonym">Parastagonospora nodorum</name>
    <dbReference type="NCBI Taxonomy" id="321614"/>
    <lineage>
        <taxon>Eukaryota</taxon>
        <taxon>Fungi</taxon>
        <taxon>Dikarya</taxon>
        <taxon>Ascomycota</taxon>
        <taxon>Pezizomycotina</taxon>
        <taxon>Dothideomycetes</taxon>
        <taxon>Pleosporomycetidae</taxon>
        <taxon>Pleosporales</taxon>
        <taxon>Pleosporineae</taxon>
        <taxon>Phaeosphaeriaceae</taxon>
        <taxon>Parastagonospora</taxon>
    </lineage>
</organism>
<dbReference type="KEGG" id="pno:SNOG_02557"/>
<evidence type="ECO:0000313" key="2">
    <source>
        <dbReference type="EMBL" id="EAT90769.1"/>
    </source>
</evidence>
<name>Q0V0A7_PHANO</name>
<gene>
    <name evidence="2" type="ORF">SNOG_02557</name>
</gene>
<accession>Q0V0A7</accession>
<dbReference type="EMBL" id="CH445327">
    <property type="protein sequence ID" value="EAT90769.1"/>
    <property type="molecule type" value="Genomic_DNA"/>
</dbReference>
<dbReference type="Proteomes" id="UP000001055">
    <property type="component" value="Unassembled WGS sequence"/>
</dbReference>
<protein>
    <submittedName>
        <fullName evidence="2">Uncharacterized protein</fullName>
    </submittedName>
</protein>
<reference evidence="3" key="1">
    <citation type="journal article" date="2007" name="Plant Cell">
        <title>Dothideomycete-plant interactions illuminated by genome sequencing and EST analysis of the wheat pathogen Stagonospora nodorum.</title>
        <authorList>
            <person name="Hane J.K."/>
            <person name="Lowe R.G."/>
            <person name="Solomon P.S."/>
            <person name="Tan K.C."/>
            <person name="Schoch C.L."/>
            <person name="Spatafora J.W."/>
            <person name="Crous P.W."/>
            <person name="Kodira C."/>
            <person name="Birren B.W."/>
            <person name="Galagan J.E."/>
            <person name="Torriani S.F."/>
            <person name="McDonald B.A."/>
            <person name="Oliver R.P."/>
        </authorList>
    </citation>
    <scope>NUCLEOTIDE SEQUENCE [LARGE SCALE GENOMIC DNA]</scope>
    <source>
        <strain evidence="3">SN15 / ATCC MYA-4574 / FGSC 10173</strain>
    </source>
</reference>
<dbReference type="RefSeq" id="XP_001793161.1">
    <property type="nucleotide sequence ID" value="XM_001793109.1"/>
</dbReference>